<sequence length="386" mass="44394">MNFTQFIGSFKTGDASWEESPVLFERIHIAKNIIKGIYSNKRTIKAPEYLTDFGLRKTDSPRIFIKEYCKKLDKQMPSVLEVKKELLELDIRDLGDWIDGVVLVLGDYDSSYEVLKERMADVLKEFTVDNLIKMATLCGIENDASTALKLFNQAHTKCTDRETKEVILHRIDVTLLKREKNIDEFFKHSNSLITDINLSNDLGEIAALLNNLVAFQLILSNQENHHNNLILARLLLANGKIILNNAINKFTHINMKLTELVRYYSQIAINQVQIEIELNNIDIAKKIMLQDVEMVHKYNDEYLSEALSSLAYIYYIDKQYDQAVNTALSAIDEHIKIGNIIGINETKKLVTASFYKMGEEEKAKQILKTIKSDPIGILENYDKYYI</sequence>
<evidence type="ECO:0000313" key="1">
    <source>
        <dbReference type="EMBL" id="HJE50154.1"/>
    </source>
</evidence>
<reference evidence="1" key="1">
    <citation type="journal article" date="2021" name="PeerJ">
        <title>Extensive microbial diversity within the chicken gut microbiome revealed by metagenomics and culture.</title>
        <authorList>
            <person name="Gilroy R."/>
            <person name="Ravi A."/>
            <person name="Getino M."/>
            <person name="Pursley I."/>
            <person name="Horton D.L."/>
            <person name="Alikhan N.F."/>
            <person name="Baker D."/>
            <person name="Gharbi K."/>
            <person name="Hall N."/>
            <person name="Watson M."/>
            <person name="Adriaenssens E.M."/>
            <person name="Foster-Nyarko E."/>
            <person name="Jarju S."/>
            <person name="Secka A."/>
            <person name="Antonio M."/>
            <person name="Oren A."/>
            <person name="Chaudhuri R.R."/>
            <person name="La Ragione R."/>
            <person name="Hildebrand F."/>
            <person name="Pallen M.J."/>
        </authorList>
    </citation>
    <scope>NUCLEOTIDE SEQUENCE</scope>
    <source>
        <strain evidence="1">CHK192-2623</strain>
    </source>
</reference>
<organism evidence="1 2">
    <name type="scientific">Lactobacillus johnsonii</name>
    <dbReference type="NCBI Taxonomy" id="33959"/>
    <lineage>
        <taxon>Bacteria</taxon>
        <taxon>Bacillati</taxon>
        <taxon>Bacillota</taxon>
        <taxon>Bacilli</taxon>
        <taxon>Lactobacillales</taxon>
        <taxon>Lactobacillaceae</taxon>
        <taxon>Lactobacillus</taxon>
    </lineage>
</organism>
<gene>
    <name evidence="1" type="ORF">K8V69_08355</name>
</gene>
<name>A0A4Y9IFF3_LACJH</name>
<dbReference type="RefSeq" id="WP_135014186.1">
    <property type="nucleotide sequence ID" value="NZ_CP039261.1"/>
</dbReference>
<dbReference type="GeneID" id="83571088"/>
<evidence type="ECO:0000313" key="2">
    <source>
        <dbReference type="Proteomes" id="UP000732527"/>
    </source>
</evidence>
<protein>
    <submittedName>
        <fullName evidence="1">Uncharacterized protein</fullName>
    </submittedName>
</protein>
<proteinExistence type="predicted"/>
<dbReference type="AlphaFoldDB" id="A0A4Y9IFF3"/>
<dbReference type="EMBL" id="DYYQ01000056">
    <property type="protein sequence ID" value="HJE50154.1"/>
    <property type="molecule type" value="Genomic_DNA"/>
</dbReference>
<comment type="caution">
    <text evidence="1">The sequence shown here is derived from an EMBL/GenBank/DDBJ whole genome shotgun (WGS) entry which is preliminary data.</text>
</comment>
<accession>A0A4Y9IFF3</accession>
<dbReference type="Proteomes" id="UP000732527">
    <property type="component" value="Unassembled WGS sequence"/>
</dbReference>
<reference evidence="1" key="2">
    <citation type="submission" date="2021-09" db="EMBL/GenBank/DDBJ databases">
        <authorList>
            <person name="Gilroy R."/>
        </authorList>
    </citation>
    <scope>NUCLEOTIDE SEQUENCE</scope>
    <source>
        <strain evidence="1">CHK192-2623</strain>
    </source>
</reference>